<feature type="domain" description="Response regulatory" evidence="4">
    <location>
        <begin position="8"/>
        <end position="123"/>
    </location>
</feature>
<dbReference type="STRING" id="57664.SAMN05661003_10292"/>
<dbReference type="GO" id="GO:0052621">
    <property type="term" value="F:diguanylate cyclase activity"/>
    <property type="evidence" value="ECO:0007669"/>
    <property type="project" value="UniProtKB-EC"/>
</dbReference>
<evidence type="ECO:0000256" key="2">
    <source>
        <dbReference type="ARBA" id="ARBA00034247"/>
    </source>
</evidence>
<proteinExistence type="predicted"/>
<dbReference type="Gene3D" id="3.40.50.2300">
    <property type="match status" value="1"/>
</dbReference>
<dbReference type="InterPro" id="IPR043128">
    <property type="entry name" value="Rev_trsase/Diguanyl_cyclase"/>
</dbReference>
<comment type="catalytic activity">
    <reaction evidence="2">
        <text>2 GTP = 3',3'-c-di-GMP + 2 diphosphate</text>
        <dbReference type="Rhea" id="RHEA:24898"/>
        <dbReference type="ChEBI" id="CHEBI:33019"/>
        <dbReference type="ChEBI" id="CHEBI:37565"/>
        <dbReference type="ChEBI" id="CHEBI:58805"/>
        <dbReference type="EC" id="2.7.7.65"/>
    </reaction>
</comment>
<keyword evidence="7" id="KW-1185">Reference proteome</keyword>
<dbReference type="RefSeq" id="WP_092076036.1">
    <property type="nucleotide sequence ID" value="NZ_FNAQ01000002.1"/>
</dbReference>
<evidence type="ECO:0000256" key="1">
    <source>
        <dbReference type="ARBA" id="ARBA00012528"/>
    </source>
</evidence>
<dbReference type="CDD" id="cd01949">
    <property type="entry name" value="GGDEF"/>
    <property type="match status" value="1"/>
</dbReference>
<dbReference type="AlphaFoldDB" id="A0A1G6YNV1"/>
<dbReference type="PANTHER" id="PTHR45138">
    <property type="entry name" value="REGULATORY COMPONENTS OF SENSORY TRANSDUCTION SYSTEM"/>
    <property type="match status" value="1"/>
</dbReference>
<dbReference type="InterPro" id="IPR050469">
    <property type="entry name" value="Diguanylate_Cyclase"/>
</dbReference>
<gene>
    <name evidence="6" type="ORF">SAMN05661003_10292</name>
</gene>
<keyword evidence="3" id="KW-0597">Phosphoprotein</keyword>
<dbReference type="GO" id="GO:0000160">
    <property type="term" value="P:phosphorelay signal transduction system"/>
    <property type="evidence" value="ECO:0007669"/>
    <property type="project" value="InterPro"/>
</dbReference>
<dbReference type="SUPFAM" id="SSF52172">
    <property type="entry name" value="CheY-like"/>
    <property type="match status" value="1"/>
</dbReference>
<dbReference type="EMBL" id="FNAQ01000002">
    <property type="protein sequence ID" value="SDD91216.1"/>
    <property type="molecule type" value="Genomic_DNA"/>
</dbReference>
<dbReference type="PROSITE" id="PS50110">
    <property type="entry name" value="RESPONSE_REGULATORY"/>
    <property type="match status" value="1"/>
</dbReference>
<evidence type="ECO:0000313" key="6">
    <source>
        <dbReference type="EMBL" id="SDD91216.1"/>
    </source>
</evidence>
<dbReference type="Pfam" id="PF00990">
    <property type="entry name" value="GGDEF"/>
    <property type="match status" value="1"/>
</dbReference>
<evidence type="ECO:0000256" key="3">
    <source>
        <dbReference type="PROSITE-ProRule" id="PRU00169"/>
    </source>
</evidence>
<evidence type="ECO:0000259" key="4">
    <source>
        <dbReference type="PROSITE" id="PS50110"/>
    </source>
</evidence>
<dbReference type="SMART" id="SM00267">
    <property type="entry name" value="GGDEF"/>
    <property type="match status" value="1"/>
</dbReference>
<dbReference type="Gene3D" id="3.30.70.270">
    <property type="match status" value="1"/>
</dbReference>
<evidence type="ECO:0000259" key="5">
    <source>
        <dbReference type="PROSITE" id="PS50887"/>
    </source>
</evidence>
<dbReference type="GO" id="GO:0043709">
    <property type="term" value="P:cell adhesion involved in single-species biofilm formation"/>
    <property type="evidence" value="ECO:0007669"/>
    <property type="project" value="TreeGrafter"/>
</dbReference>
<sequence length="301" mass="34025">MACTDRPTILIVEDEPANIHSLAQILQGTARLCFATSGAEALDIIQTLAVDLILLDILLPDTNGFELFPQLHDRGTDRQIPILFVTALCREEEEAQGLRLGALDYIKKPFNPVIVQARVSNLLRLSLAYRELEASSNSDFLTGAFNRRYLLKMAELERHRWRRHERPFSLLLFDIDHFKQVNDRFGHIAGDRALRHLVRLFQAQFRQEDIFARIGGEEFAALLPETDLSGARELAERLCHLLPRHPVLLDQQPVALQVSIGVAQVDGTLCPSIEQLLEQADRALYQAKRQGRNQVVVAARA</sequence>
<dbReference type="OrthoDB" id="9778432at2"/>
<dbReference type="InterPro" id="IPR000160">
    <property type="entry name" value="GGDEF_dom"/>
</dbReference>
<dbReference type="GO" id="GO:1902201">
    <property type="term" value="P:negative regulation of bacterial-type flagellum-dependent cell motility"/>
    <property type="evidence" value="ECO:0007669"/>
    <property type="project" value="TreeGrafter"/>
</dbReference>
<evidence type="ECO:0000313" key="7">
    <source>
        <dbReference type="Proteomes" id="UP000243205"/>
    </source>
</evidence>
<dbReference type="NCBIfam" id="TIGR00254">
    <property type="entry name" value="GGDEF"/>
    <property type="match status" value="1"/>
</dbReference>
<dbReference type="Pfam" id="PF00072">
    <property type="entry name" value="Response_reg"/>
    <property type="match status" value="1"/>
</dbReference>
<dbReference type="EC" id="2.7.7.65" evidence="1"/>
<dbReference type="Proteomes" id="UP000243205">
    <property type="component" value="Unassembled WGS sequence"/>
</dbReference>
<dbReference type="PANTHER" id="PTHR45138:SF9">
    <property type="entry name" value="DIGUANYLATE CYCLASE DGCM-RELATED"/>
    <property type="match status" value="1"/>
</dbReference>
<accession>A0A1G6YNV1</accession>
<dbReference type="InterPro" id="IPR029787">
    <property type="entry name" value="Nucleotide_cyclase"/>
</dbReference>
<dbReference type="SMART" id="SM00448">
    <property type="entry name" value="REC"/>
    <property type="match status" value="1"/>
</dbReference>
<dbReference type="InterPro" id="IPR011006">
    <property type="entry name" value="CheY-like_superfamily"/>
</dbReference>
<dbReference type="SUPFAM" id="SSF55073">
    <property type="entry name" value="Nucleotide cyclase"/>
    <property type="match status" value="1"/>
</dbReference>
<name>A0A1G6YNV1_9BACT</name>
<feature type="modified residue" description="4-aspartylphosphate" evidence="3">
    <location>
        <position position="56"/>
    </location>
</feature>
<reference evidence="7" key="1">
    <citation type="submission" date="2016-10" db="EMBL/GenBank/DDBJ databases">
        <authorList>
            <person name="Varghese N."/>
            <person name="Submissions S."/>
        </authorList>
    </citation>
    <scope>NUCLEOTIDE SEQUENCE [LARGE SCALE GENOMIC DNA]</scope>
    <source>
        <strain evidence="7">DSM 8987</strain>
    </source>
</reference>
<dbReference type="InterPro" id="IPR001789">
    <property type="entry name" value="Sig_transdc_resp-reg_receiver"/>
</dbReference>
<organism evidence="6 7">
    <name type="scientific">Desulfuromonas thiophila</name>
    <dbReference type="NCBI Taxonomy" id="57664"/>
    <lineage>
        <taxon>Bacteria</taxon>
        <taxon>Pseudomonadati</taxon>
        <taxon>Thermodesulfobacteriota</taxon>
        <taxon>Desulfuromonadia</taxon>
        <taxon>Desulfuromonadales</taxon>
        <taxon>Desulfuromonadaceae</taxon>
        <taxon>Desulfuromonas</taxon>
    </lineage>
</organism>
<dbReference type="FunFam" id="3.30.70.270:FF:000001">
    <property type="entry name" value="Diguanylate cyclase domain protein"/>
    <property type="match status" value="1"/>
</dbReference>
<dbReference type="PROSITE" id="PS50887">
    <property type="entry name" value="GGDEF"/>
    <property type="match status" value="1"/>
</dbReference>
<feature type="domain" description="GGDEF" evidence="5">
    <location>
        <begin position="166"/>
        <end position="300"/>
    </location>
</feature>
<dbReference type="GO" id="GO:0005886">
    <property type="term" value="C:plasma membrane"/>
    <property type="evidence" value="ECO:0007669"/>
    <property type="project" value="TreeGrafter"/>
</dbReference>
<protein>
    <recommendedName>
        <fullName evidence="1">diguanylate cyclase</fullName>
        <ecNumber evidence="1">2.7.7.65</ecNumber>
    </recommendedName>
</protein>